<dbReference type="AlphaFoldDB" id="A0A9P7VJB1"/>
<feature type="domain" description="NAD-dependent epimerase/dehydratase" evidence="3">
    <location>
        <begin position="6"/>
        <end position="248"/>
    </location>
</feature>
<protein>
    <submittedName>
        <fullName evidence="4">NAD(P)-binding protein</fullName>
    </submittedName>
</protein>
<sequence length="335" mass="36516">MASERILVTGATGFLGSHVVVKALESGYSVRGTVRSPSKAQEVLTSWSSYGNRFDTAVVPDLVNGDYSEALKGISAVIHVASPFVRSVDDPKKDLLDPARQGTVKVLEACLKHGVRRVIVTGSIAAVLDPTKGGLWRDYTYTAEDWNPLTYEQAVSGALPGMAVYAVSKKIAEEAAFEFGREHPEMRITVMSPTMIYGPLVLPADLSALNTSSQDIYNLINGKLEKTASPAYADVRDVATLHVKALKVDSVIGKRVLVNGGTYTFYEAVNILREKRPNLAHRLPSLDVVEEVRDAPAKVDVSIAETELGIKWMSFEQCLLDTIDEFITMETAQKI</sequence>
<dbReference type="Proteomes" id="UP000812287">
    <property type="component" value="Unassembled WGS sequence"/>
</dbReference>
<keyword evidence="1" id="KW-0560">Oxidoreductase</keyword>
<dbReference type="Pfam" id="PF01370">
    <property type="entry name" value="Epimerase"/>
    <property type="match status" value="1"/>
</dbReference>
<accession>A0A9P7VJB1</accession>
<proteinExistence type="inferred from homology"/>
<dbReference type="InterPro" id="IPR050425">
    <property type="entry name" value="NAD(P)_dehydrat-like"/>
</dbReference>
<dbReference type="Gene3D" id="3.40.50.720">
    <property type="entry name" value="NAD(P)-binding Rossmann-like Domain"/>
    <property type="match status" value="1"/>
</dbReference>
<organism evidence="4 5">
    <name type="scientific">Guyanagaster necrorhizus</name>
    <dbReference type="NCBI Taxonomy" id="856835"/>
    <lineage>
        <taxon>Eukaryota</taxon>
        <taxon>Fungi</taxon>
        <taxon>Dikarya</taxon>
        <taxon>Basidiomycota</taxon>
        <taxon>Agaricomycotina</taxon>
        <taxon>Agaricomycetes</taxon>
        <taxon>Agaricomycetidae</taxon>
        <taxon>Agaricales</taxon>
        <taxon>Marasmiineae</taxon>
        <taxon>Physalacriaceae</taxon>
        <taxon>Guyanagaster</taxon>
    </lineage>
</organism>
<keyword evidence="5" id="KW-1185">Reference proteome</keyword>
<dbReference type="PANTHER" id="PTHR10366">
    <property type="entry name" value="NAD DEPENDENT EPIMERASE/DEHYDRATASE"/>
    <property type="match status" value="1"/>
</dbReference>
<dbReference type="EMBL" id="MU250558">
    <property type="protein sequence ID" value="KAG7441593.1"/>
    <property type="molecule type" value="Genomic_DNA"/>
</dbReference>
<evidence type="ECO:0000259" key="3">
    <source>
        <dbReference type="Pfam" id="PF01370"/>
    </source>
</evidence>
<evidence type="ECO:0000256" key="1">
    <source>
        <dbReference type="ARBA" id="ARBA00023002"/>
    </source>
</evidence>
<dbReference type="InterPro" id="IPR001509">
    <property type="entry name" value="Epimerase_deHydtase"/>
</dbReference>
<name>A0A9P7VJB1_9AGAR</name>
<reference evidence="4" key="1">
    <citation type="submission" date="2020-11" db="EMBL/GenBank/DDBJ databases">
        <title>Adaptations for nitrogen fixation in a non-lichenized fungal sporocarp promotes dispersal by wood-feeding termites.</title>
        <authorList>
            <consortium name="DOE Joint Genome Institute"/>
            <person name="Koch R.A."/>
            <person name="Yoon G."/>
            <person name="Arayal U."/>
            <person name="Lail K."/>
            <person name="Amirebrahimi M."/>
            <person name="Labutti K."/>
            <person name="Lipzen A."/>
            <person name="Riley R."/>
            <person name="Barry K."/>
            <person name="Henrissat B."/>
            <person name="Grigoriev I.V."/>
            <person name="Herr J.R."/>
            <person name="Aime M.C."/>
        </authorList>
    </citation>
    <scope>NUCLEOTIDE SEQUENCE</scope>
    <source>
        <strain evidence="4">MCA 3950</strain>
    </source>
</reference>
<dbReference type="PANTHER" id="PTHR10366:SF564">
    <property type="entry name" value="STEROL-4-ALPHA-CARBOXYLATE 3-DEHYDROGENASE, DECARBOXYLATING"/>
    <property type="match status" value="1"/>
</dbReference>
<dbReference type="RefSeq" id="XP_043035093.1">
    <property type="nucleotide sequence ID" value="XM_043189161.1"/>
</dbReference>
<comment type="caution">
    <text evidence="4">The sequence shown here is derived from an EMBL/GenBank/DDBJ whole genome shotgun (WGS) entry which is preliminary data.</text>
</comment>
<gene>
    <name evidence="4" type="ORF">BT62DRAFT_974467</name>
</gene>
<dbReference type="SUPFAM" id="SSF51735">
    <property type="entry name" value="NAD(P)-binding Rossmann-fold domains"/>
    <property type="match status" value="1"/>
</dbReference>
<dbReference type="CDD" id="cd05227">
    <property type="entry name" value="AR_SDR_e"/>
    <property type="match status" value="1"/>
</dbReference>
<dbReference type="GO" id="GO:0016616">
    <property type="term" value="F:oxidoreductase activity, acting on the CH-OH group of donors, NAD or NADP as acceptor"/>
    <property type="evidence" value="ECO:0007669"/>
    <property type="project" value="TreeGrafter"/>
</dbReference>
<comment type="similarity">
    <text evidence="2">Belongs to the NAD(P)-dependent epimerase/dehydratase family. Dihydroflavonol-4-reductase subfamily.</text>
</comment>
<evidence type="ECO:0000313" key="5">
    <source>
        <dbReference type="Proteomes" id="UP000812287"/>
    </source>
</evidence>
<dbReference type="GeneID" id="66111458"/>
<evidence type="ECO:0000313" key="4">
    <source>
        <dbReference type="EMBL" id="KAG7441593.1"/>
    </source>
</evidence>
<evidence type="ECO:0000256" key="2">
    <source>
        <dbReference type="ARBA" id="ARBA00023445"/>
    </source>
</evidence>
<dbReference type="OrthoDB" id="2735536at2759"/>
<dbReference type="InterPro" id="IPR036291">
    <property type="entry name" value="NAD(P)-bd_dom_sf"/>
</dbReference>